<keyword evidence="5" id="KW-0159">Chromosome partition</keyword>
<dbReference type="PANTHER" id="PTHR12585:SF20">
    <property type="entry name" value="DOUBLE-STRAND-BREAK REPAIR PROTEIN RAD21 HOMOLOG"/>
    <property type="match status" value="1"/>
</dbReference>
<dbReference type="KEGG" id="pcad:102994095"/>
<feature type="region of interest" description="Disordered" evidence="7">
    <location>
        <begin position="516"/>
        <end position="557"/>
    </location>
</feature>
<dbReference type="GO" id="GO:0140588">
    <property type="term" value="P:chromatin looping"/>
    <property type="evidence" value="ECO:0007669"/>
    <property type="project" value="Ensembl"/>
</dbReference>
<dbReference type="CDD" id="cd21792">
    <property type="entry name" value="Rad21_Rec8_M_NXP1-like"/>
    <property type="match status" value="1"/>
</dbReference>
<dbReference type="GO" id="GO:0000775">
    <property type="term" value="C:chromosome, centromeric region"/>
    <property type="evidence" value="ECO:0007669"/>
    <property type="project" value="Ensembl"/>
</dbReference>
<keyword evidence="10" id="KW-1185">Reference proteome</keyword>
<protein>
    <submittedName>
        <fullName evidence="11 12">Double-strand-break repair protein rad21 homolog</fullName>
    </submittedName>
</protein>
<dbReference type="GO" id="GO:0006357">
    <property type="term" value="P:regulation of transcription by RNA polymerase II"/>
    <property type="evidence" value="ECO:0007669"/>
    <property type="project" value="Ensembl"/>
</dbReference>
<feature type="domain" description="Rad21/Rec8-like protein N-terminal" evidence="9">
    <location>
        <begin position="1"/>
        <end position="103"/>
    </location>
</feature>
<dbReference type="GO" id="GO:0030892">
    <property type="term" value="C:mitotic cohesin complex"/>
    <property type="evidence" value="ECO:0007669"/>
    <property type="project" value="Ensembl"/>
</dbReference>
<dbReference type="CTD" id="5885"/>
<sequence>MFYAHFVLSKRGPLAKIWLAAHWDKKLTKAHVFECNLESSVESIISPKVKMALRTSGHLLLGVVRIYHRKAKYLLADCNEAFIKIKMAFRPGVVDLPEENREAAYNAITLPEEFHDFDQPLPDLDDIDVAQQFSLNQSRVEEITMREEVGNISILQENDFGDFGMDDREIMREGSAFEDDDMLVSTGASNLLLEPEQSTSNLNEKINHLEYEDQYKDDNFGEGNDGGILDDKLISNNDGGIFDDPPALSEAGVMLPEQPAHDDMDEDDNVSMGGPDSPDSVDPVEPMPTMTDQTTLVPNEEEAFALEPIDITVKETKAKRKRKLIVDSVKELDSKTIRAQLSDYSDIVTTLDLAPPTKKLMMWKETGGVEKLFSLPAQPLWNNRLLKLFTRCLTPLVPEDLRKRRKGGEADNLDEFLKEFENPEVPREDQQQRHQQRDVIDEPILEEPSRLQESMEASRTNLDESAMPPPPPQGVKRKVGQMDPEPMIPPQQVEQMEIPPVELPPEEPPNICQLIPELELLPEKEKEKEKEKEDDEEEEDEDASGGDQDQEERRWNKRTQQMLHGLQRALAKTGAESISLLELCRNTNRKQAAAKFYSFLVLKKQQAIELTQEEPYSDIIATPGPRFHII</sequence>
<dbReference type="InterPro" id="IPR049589">
    <property type="entry name" value="NXP1_M-like"/>
</dbReference>
<reference evidence="11 12" key="1">
    <citation type="submission" date="2025-04" db="UniProtKB">
        <authorList>
            <consortium name="RefSeq"/>
        </authorList>
    </citation>
    <scope>IDENTIFICATION</scope>
    <source>
        <tissue evidence="11 12">Muscle</tissue>
    </source>
</reference>
<dbReference type="RefSeq" id="XP_028356173.1">
    <property type="nucleotide sequence ID" value="XM_028500372.2"/>
</dbReference>
<dbReference type="Pfam" id="PF04825">
    <property type="entry name" value="Rad21_Rec8_N"/>
    <property type="match status" value="1"/>
</dbReference>
<dbReference type="GO" id="GO:0005654">
    <property type="term" value="C:nucleoplasm"/>
    <property type="evidence" value="ECO:0007669"/>
    <property type="project" value="Ensembl"/>
</dbReference>
<feature type="compositionally biased region" description="Acidic residues" evidence="7">
    <location>
        <begin position="532"/>
        <end position="550"/>
    </location>
</feature>
<feature type="region of interest" description="Disordered" evidence="7">
    <location>
        <begin position="258"/>
        <end position="285"/>
    </location>
</feature>
<evidence type="ECO:0000259" key="8">
    <source>
        <dbReference type="Pfam" id="PF04824"/>
    </source>
</evidence>
<dbReference type="GeneID" id="102994095"/>
<dbReference type="GO" id="GO:0010972">
    <property type="term" value="P:negative regulation of G2/M transition of mitotic cell cycle"/>
    <property type="evidence" value="ECO:0007669"/>
    <property type="project" value="Ensembl"/>
</dbReference>
<dbReference type="PANTHER" id="PTHR12585">
    <property type="entry name" value="SCC1 / RAD21 FAMILY MEMBER"/>
    <property type="match status" value="1"/>
</dbReference>
<keyword evidence="4" id="KW-0158">Chromosome</keyword>
<dbReference type="GO" id="GO:0016363">
    <property type="term" value="C:nuclear matrix"/>
    <property type="evidence" value="ECO:0007669"/>
    <property type="project" value="Ensembl"/>
</dbReference>
<proteinExistence type="inferred from homology"/>
<comment type="subcellular location">
    <subcellularLocation>
        <location evidence="2">Chromosome</location>
    </subcellularLocation>
    <subcellularLocation>
        <location evidence="1">Nucleus</location>
    </subcellularLocation>
</comment>
<dbReference type="InterPro" id="IPR023093">
    <property type="entry name" value="ScpA-like_C"/>
</dbReference>
<dbReference type="RefSeq" id="XP_028356174.1">
    <property type="nucleotide sequence ID" value="XM_028500373.2"/>
</dbReference>
<evidence type="ECO:0000256" key="6">
    <source>
        <dbReference type="ARBA" id="ARBA00023242"/>
    </source>
</evidence>
<evidence type="ECO:0000313" key="10">
    <source>
        <dbReference type="Proteomes" id="UP000248484"/>
    </source>
</evidence>
<dbReference type="GO" id="GO:0000785">
    <property type="term" value="C:chromatin"/>
    <property type="evidence" value="ECO:0007669"/>
    <property type="project" value="Ensembl"/>
</dbReference>
<dbReference type="InterPro" id="IPR006910">
    <property type="entry name" value="Rad21_Rec8_N"/>
</dbReference>
<dbReference type="GO" id="GO:0003682">
    <property type="term" value="F:chromatin binding"/>
    <property type="evidence" value="ECO:0007669"/>
    <property type="project" value="TreeGrafter"/>
</dbReference>
<feature type="compositionally biased region" description="Basic and acidic residues" evidence="7">
    <location>
        <begin position="521"/>
        <end position="531"/>
    </location>
</feature>
<dbReference type="Pfam" id="PF04824">
    <property type="entry name" value="Rad21_Rec8"/>
    <property type="match status" value="1"/>
</dbReference>
<evidence type="ECO:0000259" key="9">
    <source>
        <dbReference type="Pfam" id="PF04825"/>
    </source>
</evidence>
<organism evidence="10 11">
    <name type="scientific">Physeter macrocephalus</name>
    <name type="common">Sperm whale</name>
    <name type="synonym">Physeter catodon</name>
    <dbReference type="NCBI Taxonomy" id="9755"/>
    <lineage>
        <taxon>Eukaryota</taxon>
        <taxon>Metazoa</taxon>
        <taxon>Chordata</taxon>
        <taxon>Craniata</taxon>
        <taxon>Vertebrata</taxon>
        <taxon>Euteleostomi</taxon>
        <taxon>Mammalia</taxon>
        <taxon>Eutheria</taxon>
        <taxon>Laurasiatheria</taxon>
        <taxon>Artiodactyla</taxon>
        <taxon>Whippomorpha</taxon>
        <taxon>Cetacea</taxon>
        <taxon>Odontoceti</taxon>
        <taxon>Physeteridae</taxon>
        <taxon>Physeter</taxon>
    </lineage>
</organism>
<evidence type="ECO:0000256" key="4">
    <source>
        <dbReference type="ARBA" id="ARBA00022454"/>
    </source>
</evidence>
<comment type="similarity">
    <text evidence="3">Belongs to the rad21 family.</text>
</comment>
<dbReference type="Proteomes" id="UP000248484">
    <property type="component" value="Chromosome 15"/>
</dbReference>
<dbReference type="GO" id="GO:0045876">
    <property type="term" value="P:positive regulation of sister chromatid cohesion"/>
    <property type="evidence" value="ECO:0007669"/>
    <property type="project" value="Ensembl"/>
</dbReference>
<evidence type="ECO:0000256" key="7">
    <source>
        <dbReference type="SAM" id="MobiDB-lite"/>
    </source>
</evidence>
<keyword evidence="6" id="KW-0539">Nucleus</keyword>
<dbReference type="OrthoDB" id="10071381at2759"/>
<feature type="compositionally biased region" description="Low complexity" evidence="7">
    <location>
        <begin position="271"/>
        <end position="285"/>
    </location>
</feature>
<evidence type="ECO:0000313" key="13">
    <source>
        <dbReference type="RefSeq" id="XP_028356174.1"/>
    </source>
</evidence>
<feature type="compositionally biased region" description="Basic and acidic residues" evidence="7">
    <location>
        <begin position="422"/>
        <end position="440"/>
    </location>
</feature>
<dbReference type="GO" id="GO:0000794">
    <property type="term" value="C:condensed nuclear chromosome"/>
    <property type="evidence" value="ECO:0007669"/>
    <property type="project" value="Ensembl"/>
</dbReference>
<dbReference type="GO" id="GO:0045841">
    <property type="term" value="P:negative regulation of mitotic metaphase/anaphase transition"/>
    <property type="evidence" value="ECO:0007669"/>
    <property type="project" value="Ensembl"/>
</dbReference>
<dbReference type="GO" id="GO:1990414">
    <property type="term" value="P:replication-born double-strand break repair via sister chromatid exchange"/>
    <property type="evidence" value="ECO:0007669"/>
    <property type="project" value="TreeGrafter"/>
</dbReference>
<feature type="compositionally biased region" description="Polar residues" evidence="7">
    <location>
        <begin position="451"/>
        <end position="460"/>
    </location>
</feature>
<dbReference type="InterPro" id="IPR036390">
    <property type="entry name" value="WH_DNA-bd_sf"/>
</dbReference>
<dbReference type="GO" id="GO:0071168">
    <property type="term" value="P:protein localization to chromatin"/>
    <property type="evidence" value="ECO:0007669"/>
    <property type="project" value="Ensembl"/>
</dbReference>
<dbReference type="InterPro" id="IPR006909">
    <property type="entry name" value="Rad21/Rec8_C_eu"/>
</dbReference>
<evidence type="ECO:0000256" key="1">
    <source>
        <dbReference type="ARBA" id="ARBA00004123"/>
    </source>
</evidence>
<evidence type="ECO:0000313" key="11">
    <source>
        <dbReference type="RefSeq" id="XP_023985165.1"/>
    </source>
</evidence>
<dbReference type="RefSeq" id="XP_023985165.1">
    <property type="nucleotide sequence ID" value="XM_024129397.3"/>
</dbReference>
<dbReference type="InterPro" id="IPR039781">
    <property type="entry name" value="Rad21/Rec8-like"/>
</dbReference>
<feature type="region of interest" description="Disordered" evidence="7">
    <location>
        <begin position="422"/>
        <end position="488"/>
    </location>
</feature>
<accession>A0A2Y9T8N8</accession>
<dbReference type="AlphaFoldDB" id="A0A2Y9T8N8"/>
<dbReference type="GO" id="GO:0030496">
    <property type="term" value="C:midbody"/>
    <property type="evidence" value="ECO:0007669"/>
    <property type="project" value="Ensembl"/>
</dbReference>
<dbReference type="GO" id="GO:0007062">
    <property type="term" value="P:sister chromatid cohesion"/>
    <property type="evidence" value="ECO:0007669"/>
    <property type="project" value="InterPro"/>
</dbReference>
<gene>
    <name evidence="11 12 13" type="primary">RAD21</name>
</gene>
<feature type="domain" description="Rad21/Rec8-like protein C-terminal eukaryotic" evidence="8">
    <location>
        <begin position="574"/>
        <end position="627"/>
    </location>
</feature>
<evidence type="ECO:0000256" key="5">
    <source>
        <dbReference type="ARBA" id="ARBA00022829"/>
    </source>
</evidence>
<dbReference type="SUPFAM" id="SSF46785">
    <property type="entry name" value="Winged helix' DNA-binding domain"/>
    <property type="match status" value="1"/>
</dbReference>
<dbReference type="Gene3D" id="1.10.10.580">
    <property type="entry name" value="Structural maintenance of chromosome 1. Chain E"/>
    <property type="match status" value="1"/>
</dbReference>
<evidence type="ECO:0000256" key="3">
    <source>
        <dbReference type="ARBA" id="ARBA00009870"/>
    </source>
</evidence>
<name>A0A2Y9T8N8_PHYMC</name>
<evidence type="ECO:0000256" key="2">
    <source>
        <dbReference type="ARBA" id="ARBA00004286"/>
    </source>
</evidence>
<dbReference type="GO" id="GO:0030893">
    <property type="term" value="C:meiotic cohesin complex"/>
    <property type="evidence" value="ECO:0007669"/>
    <property type="project" value="TreeGrafter"/>
</dbReference>
<dbReference type="GO" id="GO:0007059">
    <property type="term" value="P:chromosome segregation"/>
    <property type="evidence" value="ECO:0007669"/>
    <property type="project" value="UniProtKB-KW"/>
</dbReference>
<dbReference type="FunFam" id="1.10.10.580:FF:000001">
    <property type="entry name" value="double-strand-break repair protein rad21 homolog"/>
    <property type="match status" value="1"/>
</dbReference>
<evidence type="ECO:0000313" key="12">
    <source>
        <dbReference type="RefSeq" id="XP_028356173.1"/>
    </source>
</evidence>
<dbReference type="STRING" id="9755.ENSPCTP00005019020"/>
<dbReference type="GO" id="GO:0000987">
    <property type="term" value="F:cis-regulatory region sequence-specific DNA binding"/>
    <property type="evidence" value="ECO:0007669"/>
    <property type="project" value="Ensembl"/>
</dbReference>